<evidence type="ECO:0000313" key="2">
    <source>
        <dbReference type="EMBL" id="HIW92745.1"/>
    </source>
</evidence>
<reference evidence="2" key="2">
    <citation type="submission" date="2021-04" db="EMBL/GenBank/DDBJ databases">
        <authorList>
            <person name="Gilroy R."/>
        </authorList>
    </citation>
    <scope>NUCLEOTIDE SEQUENCE</scope>
    <source>
        <strain evidence="2">CHK32-1732</strain>
    </source>
</reference>
<sequence>MQPEPQRPAPGDWQVTEVPRAYHDSFPKDQRPRLRPVWDVFTWTYILLVLSGLTLAAIIMIGYAVFPGPGVVALS</sequence>
<dbReference type="AlphaFoldDB" id="A0A9D1UNA9"/>
<name>A0A9D1UNA9_9CORY</name>
<organism evidence="2 3">
    <name type="scientific">Candidatus Corynebacterium avicola</name>
    <dbReference type="NCBI Taxonomy" id="2838527"/>
    <lineage>
        <taxon>Bacteria</taxon>
        <taxon>Bacillati</taxon>
        <taxon>Actinomycetota</taxon>
        <taxon>Actinomycetes</taxon>
        <taxon>Mycobacteriales</taxon>
        <taxon>Corynebacteriaceae</taxon>
        <taxon>Corynebacterium</taxon>
    </lineage>
</organism>
<keyword evidence="1" id="KW-0472">Membrane</keyword>
<comment type="caution">
    <text evidence="2">The sequence shown here is derived from an EMBL/GenBank/DDBJ whole genome shotgun (WGS) entry which is preliminary data.</text>
</comment>
<dbReference type="GO" id="GO:0006508">
    <property type="term" value="P:proteolysis"/>
    <property type="evidence" value="ECO:0007669"/>
    <property type="project" value="UniProtKB-KW"/>
</dbReference>
<gene>
    <name evidence="2" type="ORF">H9870_13915</name>
</gene>
<keyword evidence="1" id="KW-1133">Transmembrane helix</keyword>
<keyword evidence="2" id="KW-0378">Hydrolase</keyword>
<dbReference type="GO" id="GO:0008233">
    <property type="term" value="F:peptidase activity"/>
    <property type="evidence" value="ECO:0007669"/>
    <property type="project" value="UniProtKB-KW"/>
</dbReference>
<feature type="non-terminal residue" evidence="2">
    <location>
        <position position="75"/>
    </location>
</feature>
<keyword evidence="2" id="KW-0645">Protease</keyword>
<keyword evidence="1" id="KW-0812">Transmembrane</keyword>
<evidence type="ECO:0000256" key="1">
    <source>
        <dbReference type="SAM" id="Phobius"/>
    </source>
</evidence>
<protein>
    <submittedName>
        <fullName evidence="2">Protease PrsW</fullName>
    </submittedName>
</protein>
<evidence type="ECO:0000313" key="3">
    <source>
        <dbReference type="Proteomes" id="UP000824190"/>
    </source>
</evidence>
<accession>A0A9D1UNA9</accession>
<dbReference type="Proteomes" id="UP000824190">
    <property type="component" value="Unassembled WGS sequence"/>
</dbReference>
<proteinExistence type="predicted"/>
<dbReference type="EMBL" id="DXGC01000120">
    <property type="protein sequence ID" value="HIW92745.1"/>
    <property type="molecule type" value="Genomic_DNA"/>
</dbReference>
<feature type="transmembrane region" description="Helical" evidence="1">
    <location>
        <begin position="40"/>
        <end position="66"/>
    </location>
</feature>
<reference evidence="2" key="1">
    <citation type="journal article" date="2021" name="PeerJ">
        <title>Extensive microbial diversity within the chicken gut microbiome revealed by metagenomics and culture.</title>
        <authorList>
            <person name="Gilroy R."/>
            <person name="Ravi A."/>
            <person name="Getino M."/>
            <person name="Pursley I."/>
            <person name="Horton D.L."/>
            <person name="Alikhan N.F."/>
            <person name="Baker D."/>
            <person name="Gharbi K."/>
            <person name="Hall N."/>
            <person name="Watson M."/>
            <person name="Adriaenssens E.M."/>
            <person name="Foster-Nyarko E."/>
            <person name="Jarju S."/>
            <person name="Secka A."/>
            <person name="Antonio M."/>
            <person name="Oren A."/>
            <person name="Chaudhuri R.R."/>
            <person name="La Ragione R."/>
            <person name="Hildebrand F."/>
            <person name="Pallen M.J."/>
        </authorList>
    </citation>
    <scope>NUCLEOTIDE SEQUENCE</scope>
    <source>
        <strain evidence="2">CHK32-1732</strain>
    </source>
</reference>